<dbReference type="EC" id="3.1.1.-" evidence="3"/>
<comment type="function">
    <text evidence="3">An aminoacyl-tRNA editing enzyme that deacylates mischarged D-aminoacyl-tRNAs. Also deacylates mischarged glycyl-tRNA(Ala), protecting cells against glycine mischarging by AlaRS. Acts via tRNA-based rather than protein-based catalysis; rejects L-amino acids rather than detecting D-amino acids in the active site. By recycling D-aminoacyl-tRNA to D-amino acids and free tRNA molecules, this enzyme counteracts the toxicity associated with the formation of D-aminoacyl-tRNA entities in vivo and helps enforce protein L-homochirality.</text>
</comment>
<protein>
    <recommendedName>
        <fullName evidence="3">D-aminoacyl-tRNA deacylase</fullName>
        <shortName evidence="3">DTD</shortName>
        <ecNumber evidence="3">3.1.1.96</ecNumber>
    </recommendedName>
    <alternativeName>
        <fullName evidence="3">Gly-tRNA(Ala) deacylase</fullName>
        <ecNumber evidence="3">3.1.1.-</ecNumber>
    </alternativeName>
</protein>
<keyword evidence="3" id="KW-0963">Cytoplasm</keyword>
<sequence>MLIVVQRAREASVTVNGKVIGAISQGLLILCGFEADDNLQTLMRMLERTLNYRIFSDAQDKMNLSLKDVDGGLLLVPQFTLVADTKKGLRPSFSSGASPASGQELFAKLVTLARENYTHVASGQFGADMQVHLCNDGPVTFILKF</sequence>
<comment type="subcellular location">
    <subcellularLocation>
        <location evidence="3">Cytoplasm</location>
    </subcellularLocation>
</comment>
<keyword evidence="3" id="KW-0820">tRNA-binding</keyword>
<evidence type="ECO:0000313" key="4">
    <source>
        <dbReference type="EMBL" id="KTC84875.1"/>
    </source>
</evidence>
<dbReference type="InterPro" id="IPR003732">
    <property type="entry name" value="Daa-tRNA_deacyls_DTD"/>
</dbReference>
<dbReference type="GO" id="GO:0043908">
    <property type="term" value="F:Ser(Gly)-tRNA(Ala) hydrolase activity"/>
    <property type="evidence" value="ECO:0007669"/>
    <property type="project" value="UniProtKB-UniRule"/>
</dbReference>
<dbReference type="HAMAP" id="MF_00518">
    <property type="entry name" value="Deacylase_Dtd"/>
    <property type="match status" value="1"/>
</dbReference>
<dbReference type="PATRIC" id="fig|29422.6.peg.1146"/>
<dbReference type="GO" id="GO:0000049">
    <property type="term" value="F:tRNA binding"/>
    <property type="evidence" value="ECO:0007669"/>
    <property type="project" value="UniProtKB-UniRule"/>
</dbReference>
<dbReference type="InterPro" id="IPR023509">
    <property type="entry name" value="DTD-like_sf"/>
</dbReference>
<accession>A0A0W0SNG0</accession>
<comment type="similarity">
    <text evidence="1 3">Belongs to the DTD family.</text>
</comment>
<dbReference type="PANTHER" id="PTHR10472">
    <property type="entry name" value="D-TYROSYL-TRNA TYR DEACYLASE"/>
    <property type="match status" value="1"/>
</dbReference>
<dbReference type="NCBIfam" id="TIGR00256">
    <property type="entry name" value="D-aminoacyl-tRNA deacylase"/>
    <property type="match status" value="1"/>
</dbReference>
<evidence type="ECO:0000256" key="3">
    <source>
        <dbReference type="HAMAP-Rule" id="MF_00518"/>
    </source>
</evidence>
<comment type="caution">
    <text evidence="4">The sequence shown here is derived from an EMBL/GenBank/DDBJ whole genome shotgun (WGS) entry which is preliminary data.</text>
</comment>
<evidence type="ECO:0000256" key="1">
    <source>
        <dbReference type="ARBA" id="ARBA00009673"/>
    </source>
</evidence>
<keyword evidence="5" id="KW-1185">Reference proteome</keyword>
<dbReference type="Pfam" id="PF02580">
    <property type="entry name" value="Tyr_Deacylase"/>
    <property type="match status" value="1"/>
</dbReference>
<dbReference type="SUPFAM" id="SSF69500">
    <property type="entry name" value="DTD-like"/>
    <property type="match status" value="1"/>
</dbReference>
<keyword evidence="2 3" id="KW-0378">Hydrolase</keyword>
<comment type="catalytic activity">
    <reaction evidence="3">
        <text>glycyl-tRNA(Ala) + H2O = tRNA(Ala) + glycine + H(+)</text>
        <dbReference type="Rhea" id="RHEA:53744"/>
        <dbReference type="Rhea" id="RHEA-COMP:9657"/>
        <dbReference type="Rhea" id="RHEA-COMP:13640"/>
        <dbReference type="ChEBI" id="CHEBI:15377"/>
        <dbReference type="ChEBI" id="CHEBI:15378"/>
        <dbReference type="ChEBI" id="CHEBI:57305"/>
        <dbReference type="ChEBI" id="CHEBI:78442"/>
        <dbReference type="ChEBI" id="CHEBI:78522"/>
    </reaction>
</comment>
<dbReference type="EMBL" id="LNXV01000008">
    <property type="protein sequence ID" value="KTC84875.1"/>
    <property type="molecule type" value="Genomic_DNA"/>
</dbReference>
<dbReference type="GO" id="GO:0051500">
    <property type="term" value="F:D-tyrosyl-tRNA(Tyr) deacylase activity"/>
    <property type="evidence" value="ECO:0007669"/>
    <property type="project" value="TreeGrafter"/>
</dbReference>
<proteinExistence type="inferred from homology"/>
<gene>
    <name evidence="3" type="primary">dtd</name>
    <name evidence="4" type="ORF">Lbru_1090</name>
</gene>
<dbReference type="AlphaFoldDB" id="A0A0W0SNG0"/>
<dbReference type="GO" id="GO:0106026">
    <property type="term" value="F:Gly-tRNA(Ala) deacylase activity"/>
    <property type="evidence" value="ECO:0007669"/>
    <property type="project" value="UniProtKB-UniRule"/>
</dbReference>
<dbReference type="RefSeq" id="WP_058441176.1">
    <property type="nucleotide sequence ID" value="NZ_CAAAHU010000016.1"/>
</dbReference>
<dbReference type="STRING" id="29422.Lbru_1090"/>
<comment type="catalytic activity">
    <reaction evidence="3">
        <text>a D-aminoacyl-tRNA + H2O = a tRNA + a D-alpha-amino acid + H(+)</text>
        <dbReference type="Rhea" id="RHEA:13953"/>
        <dbReference type="Rhea" id="RHEA-COMP:10123"/>
        <dbReference type="Rhea" id="RHEA-COMP:10124"/>
        <dbReference type="ChEBI" id="CHEBI:15377"/>
        <dbReference type="ChEBI" id="CHEBI:15378"/>
        <dbReference type="ChEBI" id="CHEBI:59871"/>
        <dbReference type="ChEBI" id="CHEBI:78442"/>
        <dbReference type="ChEBI" id="CHEBI:79333"/>
        <dbReference type="EC" id="3.1.1.96"/>
    </reaction>
</comment>
<feature type="short sequence motif" description="Gly-cisPro motif, important for rejection of L-amino acids" evidence="3">
    <location>
        <begin position="137"/>
        <end position="138"/>
    </location>
</feature>
<dbReference type="GO" id="GO:0005737">
    <property type="term" value="C:cytoplasm"/>
    <property type="evidence" value="ECO:0007669"/>
    <property type="project" value="UniProtKB-SubCell"/>
</dbReference>
<dbReference type="GO" id="GO:0019478">
    <property type="term" value="P:D-amino acid catabolic process"/>
    <property type="evidence" value="ECO:0007669"/>
    <property type="project" value="UniProtKB-UniRule"/>
</dbReference>
<evidence type="ECO:0000313" key="5">
    <source>
        <dbReference type="Proteomes" id="UP000054742"/>
    </source>
</evidence>
<comment type="subunit">
    <text evidence="3">Homodimer.</text>
</comment>
<dbReference type="EC" id="3.1.1.96" evidence="3"/>
<dbReference type="FunFam" id="3.50.80.10:FF:000001">
    <property type="entry name" value="D-aminoacyl-tRNA deacylase"/>
    <property type="match status" value="1"/>
</dbReference>
<dbReference type="PANTHER" id="PTHR10472:SF5">
    <property type="entry name" value="D-AMINOACYL-TRNA DEACYLASE 1"/>
    <property type="match status" value="1"/>
</dbReference>
<dbReference type="OrthoDB" id="9801395at2"/>
<organism evidence="4 5">
    <name type="scientific">Legionella brunensis</name>
    <dbReference type="NCBI Taxonomy" id="29422"/>
    <lineage>
        <taxon>Bacteria</taxon>
        <taxon>Pseudomonadati</taxon>
        <taxon>Pseudomonadota</taxon>
        <taxon>Gammaproteobacteria</taxon>
        <taxon>Legionellales</taxon>
        <taxon>Legionellaceae</taxon>
        <taxon>Legionella</taxon>
    </lineage>
</organism>
<keyword evidence="3" id="KW-0694">RNA-binding</keyword>
<evidence type="ECO:0000256" key="2">
    <source>
        <dbReference type="ARBA" id="ARBA00022801"/>
    </source>
</evidence>
<dbReference type="Gene3D" id="3.50.80.10">
    <property type="entry name" value="D-tyrosyl-tRNA(Tyr) deacylase"/>
    <property type="match status" value="1"/>
</dbReference>
<comment type="domain">
    <text evidence="3">A Gly-cisPro motif from one monomer fits into the active site of the other monomer to allow specific chiral rejection of L-amino acids.</text>
</comment>
<dbReference type="Proteomes" id="UP000054742">
    <property type="component" value="Unassembled WGS sequence"/>
</dbReference>
<name>A0A0W0SNG0_9GAMM</name>
<reference evidence="4 5" key="1">
    <citation type="submission" date="2015-11" db="EMBL/GenBank/DDBJ databases">
        <title>Genomic analysis of 38 Legionella species identifies large and diverse effector repertoires.</title>
        <authorList>
            <person name="Burstein D."/>
            <person name="Amaro F."/>
            <person name="Zusman T."/>
            <person name="Lifshitz Z."/>
            <person name="Cohen O."/>
            <person name="Gilbert J.A."/>
            <person name="Pupko T."/>
            <person name="Shuman H.A."/>
            <person name="Segal G."/>
        </authorList>
    </citation>
    <scope>NUCLEOTIDE SEQUENCE [LARGE SCALE GENOMIC DNA]</scope>
    <source>
        <strain evidence="4 5">ATCC 43878</strain>
    </source>
</reference>